<reference evidence="1 2" key="1">
    <citation type="journal article" date="2023" name="Int J Dairy Technol">
        <title>Genome based analysis of Pseudomonas paracarnis RQ057, a strain responsible for blue discoloration spoilage in processed cheese.</title>
        <authorList>
            <person name="Rodrigues Rd.S."/>
            <person name="Machado S.G."/>
            <person name="de Carvalho A.F."/>
            <person name="Nero L.A."/>
        </authorList>
    </citation>
    <scope>NUCLEOTIDE SEQUENCE [LARGE SCALE GENOMIC DNA]</scope>
    <source>
        <strain evidence="1 2">RQ057</strain>
    </source>
</reference>
<proteinExistence type="predicted"/>
<feature type="non-terminal residue" evidence="1">
    <location>
        <position position="47"/>
    </location>
</feature>
<protein>
    <submittedName>
        <fullName evidence="1">IS110 family transposase</fullName>
    </submittedName>
</protein>
<dbReference type="Proteomes" id="UP001336015">
    <property type="component" value="Unassembled WGS sequence"/>
</dbReference>
<evidence type="ECO:0000313" key="2">
    <source>
        <dbReference type="Proteomes" id="UP001336015"/>
    </source>
</evidence>
<keyword evidence="2" id="KW-1185">Reference proteome</keyword>
<name>A0ABU6BXN7_9PSED</name>
<accession>A0ABU6BXN7</accession>
<evidence type="ECO:0000313" key="1">
    <source>
        <dbReference type="EMBL" id="MEB3785079.1"/>
    </source>
</evidence>
<sequence length="47" mass="5132">MAMPVSVSKPIVGVDVAKNELVIYHAEVDLLETIPNTKAAIKKWLKA</sequence>
<gene>
    <name evidence="1" type="ORF">LLW09_21350</name>
</gene>
<dbReference type="EMBL" id="JAJGWQ010000017">
    <property type="protein sequence ID" value="MEB3785079.1"/>
    <property type="molecule type" value="Genomic_DNA"/>
</dbReference>
<organism evidence="1 2">
    <name type="scientific">Pseudomonas paracarnis</name>
    <dbReference type="NCBI Taxonomy" id="2750625"/>
    <lineage>
        <taxon>Bacteria</taxon>
        <taxon>Pseudomonadati</taxon>
        <taxon>Pseudomonadota</taxon>
        <taxon>Gammaproteobacteria</taxon>
        <taxon>Pseudomonadales</taxon>
        <taxon>Pseudomonadaceae</taxon>
        <taxon>Pseudomonas</taxon>
    </lineage>
</organism>
<comment type="caution">
    <text evidence="1">The sequence shown here is derived from an EMBL/GenBank/DDBJ whole genome shotgun (WGS) entry which is preliminary data.</text>
</comment>